<comment type="caution">
    <text evidence="1">The sequence shown here is derived from an EMBL/GenBank/DDBJ whole genome shotgun (WGS) entry which is preliminary data.</text>
</comment>
<reference evidence="1 2" key="1">
    <citation type="journal article" date="2018" name="Evol. Lett.">
        <title>Horizontal gene cluster transfer increased hallucinogenic mushroom diversity.</title>
        <authorList>
            <person name="Reynolds H.T."/>
            <person name="Vijayakumar V."/>
            <person name="Gluck-Thaler E."/>
            <person name="Korotkin H.B."/>
            <person name="Matheny P.B."/>
            <person name="Slot J.C."/>
        </authorList>
    </citation>
    <scope>NUCLEOTIDE SEQUENCE [LARGE SCALE GENOMIC DNA]</scope>
    <source>
        <strain evidence="1 2">SRW20</strain>
    </source>
</reference>
<dbReference type="InterPro" id="IPR032675">
    <property type="entry name" value="LRR_dom_sf"/>
</dbReference>
<sequence>MNSFPFDELPTELQREIFVVAAKRNRGSALQLVLVAKRVHSWVQPTIYEIVSLGSNDTHLFLRTINSLPAEFFAFHVKKLCLSVSVSARNAAKIVSVCKGVTDLAFWVDYLGVQGFRAEAITSSISALPLRRLSIEFKHFLSLFPDPNTRHVWDDSLTHLDLIFWTHETAPVIPPLPKLSILTHLALRLSHNQPSDDSLHAILSACRSLRVLVIFDDPETSEETAWSADPRVVFMPYPQNIVGEWEAQARDDDNNVWTRAEELVRMHTAERQSLYIFVAPKT</sequence>
<dbReference type="Proteomes" id="UP000284706">
    <property type="component" value="Unassembled WGS sequence"/>
</dbReference>
<proteinExistence type="predicted"/>
<organism evidence="1 2">
    <name type="scientific">Gymnopilus dilepis</name>
    <dbReference type="NCBI Taxonomy" id="231916"/>
    <lineage>
        <taxon>Eukaryota</taxon>
        <taxon>Fungi</taxon>
        <taxon>Dikarya</taxon>
        <taxon>Basidiomycota</taxon>
        <taxon>Agaricomycotina</taxon>
        <taxon>Agaricomycetes</taxon>
        <taxon>Agaricomycetidae</taxon>
        <taxon>Agaricales</taxon>
        <taxon>Agaricineae</taxon>
        <taxon>Hymenogastraceae</taxon>
        <taxon>Gymnopilus</taxon>
    </lineage>
</organism>
<evidence type="ECO:0008006" key="3">
    <source>
        <dbReference type="Google" id="ProtNLM"/>
    </source>
</evidence>
<dbReference type="OrthoDB" id="3145912at2759"/>
<evidence type="ECO:0000313" key="1">
    <source>
        <dbReference type="EMBL" id="PPQ65347.1"/>
    </source>
</evidence>
<dbReference type="AlphaFoldDB" id="A0A409VGG0"/>
<dbReference type="InParanoid" id="A0A409VGG0"/>
<dbReference type="SUPFAM" id="SSF52047">
    <property type="entry name" value="RNI-like"/>
    <property type="match status" value="1"/>
</dbReference>
<name>A0A409VGG0_9AGAR</name>
<evidence type="ECO:0000313" key="2">
    <source>
        <dbReference type="Proteomes" id="UP000284706"/>
    </source>
</evidence>
<protein>
    <recommendedName>
        <fullName evidence="3">F-box domain-containing protein</fullName>
    </recommendedName>
</protein>
<accession>A0A409VGG0</accession>
<keyword evidence="2" id="KW-1185">Reference proteome</keyword>
<dbReference type="EMBL" id="NHYE01005655">
    <property type="protein sequence ID" value="PPQ65347.1"/>
    <property type="molecule type" value="Genomic_DNA"/>
</dbReference>
<dbReference type="Gene3D" id="3.80.10.10">
    <property type="entry name" value="Ribonuclease Inhibitor"/>
    <property type="match status" value="1"/>
</dbReference>
<gene>
    <name evidence="1" type="ORF">CVT26_000062</name>
</gene>